<dbReference type="SUPFAM" id="SSF53850">
    <property type="entry name" value="Periplasmic binding protein-like II"/>
    <property type="match status" value="1"/>
</dbReference>
<keyword evidence="13" id="KW-1185">Reference proteome</keyword>
<dbReference type="GO" id="GO:0003879">
    <property type="term" value="F:ATP phosphoribosyltransferase activity"/>
    <property type="evidence" value="ECO:0007669"/>
    <property type="project" value="UniProtKB-UniRule"/>
</dbReference>
<dbReference type="UniPathway" id="UPA00031">
    <property type="reaction ID" value="UER00006"/>
</dbReference>
<evidence type="ECO:0000256" key="4">
    <source>
        <dbReference type="ARBA" id="ARBA00020998"/>
    </source>
</evidence>
<name>A0A1H3B072_9RHOB</name>
<gene>
    <name evidence="12" type="ORF">SAMN04488238_107174</name>
</gene>
<organism evidence="12 13">
    <name type="scientific">Roseicitreum antarcticum</name>
    <dbReference type="NCBI Taxonomy" id="564137"/>
    <lineage>
        <taxon>Bacteria</taxon>
        <taxon>Pseudomonadati</taxon>
        <taxon>Pseudomonadota</taxon>
        <taxon>Alphaproteobacteria</taxon>
        <taxon>Rhodobacterales</taxon>
        <taxon>Paracoccaceae</taxon>
        <taxon>Roseicitreum</taxon>
    </lineage>
</organism>
<comment type="pathway">
    <text evidence="2">Amino-acid biosynthesis; L-histidine biosynthesis; L-histidine from 5-phospho-alpha-D-ribose 1-diphosphate: step 1/9.</text>
</comment>
<evidence type="ECO:0000313" key="12">
    <source>
        <dbReference type="EMBL" id="SDX34469.1"/>
    </source>
</evidence>
<evidence type="ECO:0000256" key="6">
    <source>
        <dbReference type="ARBA" id="ARBA00022676"/>
    </source>
</evidence>
<evidence type="ECO:0000256" key="8">
    <source>
        <dbReference type="ARBA" id="ARBA00023102"/>
    </source>
</evidence>
<evidence type="ECO:0000256" key="9">
    <source>
        <dbReference type="ARBA" id="ARBA00024861"/>
    </source>
</evidence>
<dbReference type="PANTHER" id="PTHR21403:SF8">
    <property type="entry name" value="ATP PHOSPHORIBOSYLTRANSFERASE"/>
    <property type="match status" value="1"/>
</dbReference>
<evidence type="ECO:0000256" key="1">
    <source>
        <dbReference type="ARBA" id="ARBA00000915"/>
    </source>
</evidence>
<dbReference type="Pfam" id="PF01634">
    <property type="entry name" value="HisG"/>
    <property type="match status" value="1"/>
</dbReference>
<dbReference type="AlphaFoldDB" id="A0A1H3B072"/>
<keyword evidence="6 12" id="KW-0328">Glycosyltransferase</keyword>
<dbReference type="Proteomes" id="UP000198539">
    <property type="component" value="Unassembled WGS sequence"/>
</dbReference>
<comment type="catalytic activity">
    <reaction evidence="1">
        <text>1-(5-phospho-beta-D-ribosyl)-ATP + diphosphate = 5-phospho-alpha-D-ribose 1-diphosphate + ATP</text>
        <dbReference type="Rhea" id="RHEA:18473"/>
        <dbReference type="ChEBI" id="CHEBI:30616"/>
        <dbReference type="ChEBI" id="CHEBI:33019"/>
        <dbReference type="ChEBI" id="CHEBI:58017"/>
        <dbReference type="ChEBI" id="CHEBI:73183"/>
        <dbReference type="EC" id="2.4.2.17"/>
    </reaction>
</comment>
<sequence length="238" mass="25424">MSAIPLKLGVPSKGRLMDKTFDWFGDHGVTLRRAGAAREYAGAVEGVEGVELVLLSAGEIPRELAAGRIHLGVTGSDLVREGLADWTQQVTELALMGFGHADLIIAVPSVWVDVETLDDLDAVAAQFRATHGHRLRIATKYHRLVRDHLRRHGVADYQLVDSQGATEGTVKNLTAEAVADITSTGETLRANHLKILQGAPVHQSQATLFAAHAADWTGARGPLAALLARLEIGMPSGL</sequence>
<accession>A0A1H3B072</accession>
<dbReference type="EMBL" id="FNOM01000007">
    <property type="protein sequence ID" value="SDX34469.1"/>
    <property type="molecule type" value="Genomic_DNA"/>
</dbReference>
<dbReference type="STRING" id="564137.SAMN04488238_107174"/>
<dbReference type="GO" id="GO:0000105">
    <property type="term" value="P:L-histidine biosynthetic process"/>
    <property type="evidence" value="ECO:0007669"/>
    <property type="project" value="UniProtKB-UniRule"/>
</dbReference>
<dbReference type="PANTHER" id="PTHR21403">
    <property type="entry name" value="ATP PHOSPHORIBOSYLTRANSFERASE ATP-PRTASE"/>
    <property type="match status" value="1"/>
</dbReference>
<keyword evidence="5" id="KW-0028">Amino-acid biosynthesis</keyword>
<reference evidence="12 13" key="1">
    <citation type="submission" date="2016-10" db="EMBL/GenBank/DDBJ databases">
        <authorList>
            <person name="de Groot N.N."/>
        </authorList>
    </citation>
    <scope>NUCLEOTIDE SEQUENCE [LARGE SCALE GENOMIC DNA]</scope>
    <source>
        <strain evidence="12 13">CGMCC 1.8894</strain>
    </source>
</reference>
<evidence type="ECO:0000256" key="3">
    <source>
        <dbReference type="ARBA" id="ARBA00011946"/>
    </source>
</evidence>
<keyword evidence="8" id="KW-0368">Histidine biosynthesis</keyword>
<dbReference type="InterPro" id="IPR001348">
    <property type="entry name" value="ATP_PRibTrfase_HisG"/>
</dbReference>
<feature type="domain" description="ATP phosphoribosyltransferase catalytic" evidence="11">
    <location>
        <begin position="57"/>
        <end position="228"/>
    </location>
</feature>
<dbReference type="NCBIfam" id="TIGR00070">
    <property type="entry name" value="hisG"/>
    <property type="match status" value="1"/>
</dbReference>
<dbReference type="EC" id="2.4.2.17" evidence="3 10"/>
<protein>
    <recommendedName>
        <fullName evidence="4 10">ATP phosphoribosyltransferase</fullName>
        <ecNumber evidence="3 10">2.4.2.17</ecNumber>
    </recommendedName>
</protein>
<proteinExistence type="predicted"/>
<dbReference type="InterPro" id="IPR013820">
    <property type="entry name" value="ATP_PRibTrfase_cat"/>
</dbReference>
<dbReference type="Gene3D" id="3.40.190.10">
    <property type="entry name" value="Periplasmic binding protein-like II"/>
    <property type="match status" value="2"/>
</dbReference>
<dbReference type="GO" id="GO:0005737">
    <property type="term" value="C:cytoplasm"/>
    <property type="evidence" value="ECO:0007669"/>
    <property type="project" value="InterPro"/>
</dbReference>
<evidence type="ECO:0000256" key="7">
    <source>
        <dbReference type="ARBA" id="ARBA00022679"/>
    </source>
</evidence>
<evidence type="ECO:0000256" key="5">
    <source>
        <dbReference type="ARBA" id="ARBA00022605"/>
    </source>
</evidence>
<comment type="function">
    <text evidence="9">Catalyzes the condensation of ATP and 5-phosphoribose 1-diphosphate to form N'-(5'-phosphoribosyl)-ATP (PR-ATP). Has a crucial role in the pathway because the rate of histidine biosynthesis seems to be controlled primarily by regulation of HisG enzymatic activity.</text>
</comment>
<keyword evidence="7 12" id="KW-0808">Transferase</keyword>
<dbReference type="CDD" id="cd13593">
    <property type="entry name" value="PBP2_HisGL3"/>
    <property type="match status" value="1"/>
</dbReference>
<evidence type="ECO:0000259" key="11">
    <source>
        <dbReference type="Pfam" id="PF01634"/>
    </source>
</evidence>
<evidence type="ECO:0000313" key="13">
    <source>
        <dbReference type="Proteomes" id="UP000198539"/>
    </source>
</evidence>
<evidence type="ECO:0000256" key="10">
    <source>
        <dbReference type="NCBIfam" id="TIGR00070"/>
    </source>
</evidence>
<evidence type="ECO:0000256" key="2">
    <source>
        <dbReference type="ARBA" id="ARBA00004667"/>
    </source>
</evidence>